<name>D2JDM9_9STAP</name>
<sequence>MVNLFLTEVLKLKRSSMFLISILGAAVAPFVVVIATYLNEPSILFKELFYNVNLYTVLIIGVPLYGVVTTYLFNREYMENTLKNILAIPVSRIGFIVSKMLLLFIWIMMLTLIAWTLTLVLGMLTQFDGLSISLVMESLSQFSIGGMFLFILSTPIILVTLVMKNYVPTIIFTVVITLINVMGGNSEHRALFPWAAAGDIANNTLPLTYPPEYSYIAITATALAGFIAMIVYFNKTDIH</sequence>
<feature type="transmembrane region" description="Helical" evidence="1">
    <location>
        <begin position="101"/>
        <end position="127"/>
    </location>
</feature>
<dbReference type="Pfam" id="PF12730">
    <property type="entry name" value="ABC2_membrane_4"/>
    <property type="match status" value="1"/>
</dbReference>
<keyword evidence="2" id="KW-0614">Plasmid</keyword>
<evidence type="ECO:0000313" key="2">
    <source>
        <dbReference type="EMBL" id="ADA62686.1"/>
    </source>
</evidence>
<gene>
    <name evidence="2" type="ORF">SAP044A_028</name>
</gene>
<feature type="transmembrane region" description="Helical" evidence="1">
    <location>
        <begin position="166"/>
        <end position="183"/>
    </location>
</feature>
<protein>
    <submittedName>
        <fullName evidence="2">Bacitracin ABC transporter, permease</fullName>
    </submittedName>
</protein>
<feature type="transmembrane region" description="Helical" evidence="1">
    <location>
        <begin position="139"/>
        <end position="159"/>
    </location>
</feature>
<reference evidence="2" key="2">
    <citation type="submission" date="2009-12" db="EMBL/GenBank/DDBJ databases">
        <authorList>
            <person name="Summers A.O."/>
            <person name="Shearer J."/>
            <person name="Wireman J."/>
        </authorList>
    </citation>
    <scope>NUCLEOTIDE SEQUENCE</scope>
    <source>
        <strain evidence="2">693-7</strain>
        <plasmid evidence="2">SAP044A</plasmid>
    </source>
</reference>
<accession>D2JDM9</accession>
<feature type="transmembrane region" description="Helical" evidence="1">
    <location>
        <begin position="18"/>
        <end position="38"/>
    </location>
</feature>
<feature type="transmembrane region" description="Helical" evidence="1">
    <location>
        <begin position="50"/>
        <end position="73"/>
    </location>
</feature>
<dbReference type="AlphaFoldDB" id="D2JDM9"/>
<keyword evidence="1" id="KW-1133">Transmembrane helix</keyword>
<organism evidence="2">
    <name type="scientific">Staphylococcus sp. 693-7</name>
    <dbReference type="NCBI Taxonomy" id="678944"/>
    <lineage>
        <taxon>Bacteria</taxon>
        <taxon>Bacillati</taxon>
        <taxon>Bacillota</taxon>
        <taxon>Bacilli</taxon>
        <taxon>Bacillales</taxon>
        <taxon>Staphylococcaceae</taxon>
        <taxon>Staphylococcus</taxon>
    </lineage>
</organism>
<reference evidence="2" key="1">
    <citation type="submission" date="2009-08" db="EMBL/GenBank/DDBJ databases">
        <authorList>
            <person name="Gill J."/>
            <person name="Borman J."/>
            <person name="Shetty J."/>
            <person name="Hostetler J."/>
            <person name="Durkin S."/>
            <person name="Montgomery B."/>
        </authorList>
    </citation>
    <scope>NUCLEOTIDE SEQUENCE</scope>
    <source>
        <strain evidence="2">693-7</strain>
        <plasmid evidence="2">SAP044A</plasmid>
    </source>
</reference>
<keyword evidence="1" id="KW-0472">Membrane</keyword>
<geneLocation type="plasmid" evidence="2">
    <name>SAP044A</name>
</geneLocation>
<keyword evidence="1" id="KW-0812">Transmembrane</keyword>
<evidence type="ECO:0000256" key="1">
    <source>
        <dbReference type="SAM" id="Phobius"/>
    </source>
</evidence>
<dbReference type="EMBL" id="GQ900476">
    <property type="protein sequence ID" value="ADA62686.1"/>
    <property type="molecule type" value="Genomic_DNA"/>
</dbReference>
<feature type="transmembrane region" description="Helical" evidence="1">
    <location>
        <begin position="213"/>
        <end position="233"/>
    </location>
</feature>
<proteinExistence type="predicted"/>